<accession>A0A915IN56</accession>
<reference evidence="4" key="1">
    <citation type="submission" date="2022-11" db="UniProtKB">
        <authorList>
            <consortium name="WormBaseParasite"/>
        </authorList>
    </citation>
    <scope>IDENTIFICATION</scope>
</reference>
<proteinExistence type="predicted"/>
<evidence type="ECO:0000256" key="1">
    <source>
        <dbReference type="SAM" id="MobiDB-lite"/>
    </source>
</evidence>
<sequence length="337" mass="38452">MRVNEENNEVNQINLSDEETEQQDKNSTKNPVALNPQYGFKHIWLKKFLWLKIASFDEKKVYCDFCKSEKVNTIWSLSKILPTWRIDAFNYHEQKDKDHAKAVAAIKTRPLNAIKTAAKVVQQKDGEAVIRIIRKVLFVVQHNQPISTSTDLHTFLRYLGETSSNSNIIVNSNKSNFLMYQFLKAIDASLFQAIITRLCESICCTLHVDELKDIMEQKHLMLYATLWNAGNCSTVTTFLAIFHIKQADSKSLCQKITEFFVGNGVNLKKMTEFTSDGASVMLGVKKSVAQRLKNDEGIAHLIDSHCVTHKEALAMKDVLNVYIFILNIICVLIVNYL</sequence>
<dbReference type="PANTHER" id="PTHR46880:SF5">
    <property type="entry name" value="DUF4371 DOMAIN-CONTAINING PROTEIN"/>
    <property type="match status" value="1"/>
</dbReference>
<evidence type="ECO:0000313" key="3">
    <source>
        <dbReference type="Proteomes" id="UP000887565"/>
    </source>
</evidence>
<dbReference type="AlphaFoldDB" id="A0A915IN56"/>
<dbReference type="Proteomes" id="UP000887565">
    <property type="component" value="Unplaced"/>
</dbReference>
<feature type="transmembrane region" description="Helical" evidence="2">
    <location>
        <begin position="318"/>
        <end position="336"/>
    </location>
</feature>
<keyword evidence="2" id="KW-1133">Transmembrane helix</keyword>
<dbReference type="OMA" id="WRIDAFN"/>
<dbReference type="WBParaSite" id="nRc.2.0.1.t15309-RA">
    <property type="protein sequence ID" value="nRc.2.0.1.t15309-RA"/>
    <property type="gene ID" value="nRc.2.0.1.g15309"/>
</dbReference>
<feature type="region of interest" description="Disordered" evidence="1">
    <location>
        <begin position="1"/>
        <end position="31"/>
    </location>
</feature>
<organism evidence="3 4">
    <name type="scientific">Romanomermis culicivorax</name>
    <name type="common">Nematode worm</name>
    <dbReference type="NCBI Taxonomy" id="13658"/>
    <lineage>
        <taxon>Eukaryota</taxon>
        <taxon>Metazoa</taxon>
        <taxon>Ecdysozoa</taxon>
        <taxon>Nematoda</taxon>
        <taxon>Enoplea</taxon>
        <taxon>Dorylaimia</taxon>
        <taxon>Mermithida</taxon>
        <taxon>Mermithoidea</taxon>
        <taxon>Mermithidae</taxon>
        <taxon>Romanomermis</taxon>
    </lineage>
</organism>
<name>A0A915IN56_ROMCU</name>
<keyword evidence="3" id="KW-1185">Reference proteome</keyword>
<keyword evidence="2" id="KW-0472">Membrane</keyword>
<keyword evidence="2" id="KW-0812">Transmembrane</keyword>
<evidence type="ECO:0000313" key="4">
    <source>
        <dbReference type="WBParaSite" id="nRc.2.0.1.t15309-RA"/>
    </source>
</evidence>
<feature type="transmembrane region" description="Helical" evidence="2">
    <location>
        <begin position="220"/>
        <end position="242"/>
    </location>
</feature>
<dbReference type="PANTHER" id="PTHR46880">
    <property type="entry name" value="RAS-ASSOCIATING DOMAIN-CONTAINING PROTEIN"/>
    <property type="match status" value="1"/>
</dbReference>
<evidence type="ECO:0000256" key="2">
    <source>
        <dbReference type="SAM" id="Phobius"/>
    </source>
</evidence>
<protein>
    <submittedName>
        <fullName evidence="4">DUF4371 domain-containing protein</fullName>
    </submittedName>
</protein>